<sequence>MQRFRSMSIAEFWTLIEQSRGETQTKVDRVNWLKRQLQNRGMEAVLDFWMWLCITRERVNTWDMFGAFYNVFNIGSSDRFMDFQYWLIGLGKKDFDTIAIEPDSLISFSRIRHLIDLDAAWSPSDRESGWSAETSPYFGALASVAFDTYEALTGSDSSHLSEEVRASRGVEFGSAYDFNGEEWNVDDPSEVRDRLPRIFEYIQECS</sequence>
<dbReference type="EMBL" id="BMNH01000058">
    <property type="protein sequence ID" value="GGO83690.1"/>
    <property type="molecule type" value="Genomic_DNA"/>
</dbReference>
<name>A0A917ZI04_9ACTN</name>
<protein>
    <recommendedName>
        <fullName evidence="1">DUF4240 domain-containing protein</fullName>
    </recommendedName>
</protein>
<keyword evidence="3" id="KW-1185">Reference proteome</keyword>
<accession>A0A917ZI04</accession>
<reference evidence="2" key="2">
    <citation type="submission" date="2020-09" db="EMBL/GenBank/DDBJ databases">
        <authorList>
            <person name="Sun Q."/>
            <person name="Zhou Y."/>
        </authorList>
    </citation>
    <scope>NUCLEOTIDE SEQUENCE</scope>
    <source>
        <strain evidence="2">CGMCC 4.7368</strain>
    </source>
</reference>
<dbReference type="Pfam" id="PF14024">
    <property type="entry name" value="DUF4240"/>
    <property type="match status" value="1"/>
</dbReference>
<gene>
    <name evidence="2" type="ORF">GCM10012289_77680</name>
</gene>
<dbReference type="InterPro" id="IPR025334">
    <property type="entry name" value="DUF4240"/>
</dbReference>
<organism evidence="2 3">
    <name type="scientific">Nonomuraea cavernae</name>
    <dbReference type="NCBI Taxonomy" id="2045107"/>
    <lineage>
        <taxon>Bacteria</taxon>
        <taxon>Bacillati</taxon>
        <taxon>Actinomycetota</taxon>
        <taxon>Actinomycetes</taxon>
        <taxon>Streptosporangiales</taxon>
        <taxon>Streptosporangiaceae</taxon>
        <taxon>Nonomuraea</taxon>
    </lineage>
</organism>
<feature type="domain" description="DUF4240" evidence="1">
    <location>
        <begin position="7"/>
        <end position="150"/>
    </location>
</feature>
<evidence type="ECO:0000259" key="1">
    <source>
        <dbReference type="Pfam" id="PF14024"/>
    </source>
</evidence>
<dbReference type="Proteomes" id="UP000646523">
    <property type="component" value="Unassembled WGS sequence"/>
</dbReference>
<comment type="caution">
    <text evidence="2">The sequence shown here is derived from an EMBL/GenBank/DDBJ whole genome shotgun (WGS) entry which is preliminary data.</text>
</comment>
<evidence type="ECO:0000313" key="3">
    <source>
        <dbReference type="Proteomes" id="UP000646523"/>
    </source>
</evidence>
<evidence type="ECO:0000313" key="2">
    <source>
        <dbReference type="EMBL" id="GGO83690.1"/>
    </source>
</evidence>
<dbReference type="AlphaFoldDB" id="A0A917ZI04"/>
<reference evidence="2" key="1">
    <citation type="journal article" date="2014" name="Int. J. Syst. Evol. Microbiol.">
        <title>Complete genome sequence of Corynebacterium casei LMG S-19264T (=DSM 44701T), isolated from a smear-ripened cheese.</title>
        <authorList>
            <consortium name="US DOE Joint Genome Institute (JGI-PGF)"/>
            <person name="Walter F."/>
            <person name="Albersmeier A."/>
            <person name="Kalinowski J."/>
            <person name="Ruckert C."/>
        </authorList>
    </citation>
    <scope>NUCLEOTIDE SEQUENCE</scope>
    <source>
        <strain evidence="2">CGMCC 4.7368</strain>
    </source>
</reference>
<proteinExistence type="predicted"/>